<dbReference type="AlphaFoldDB" id="A0A1C7MLB6"/>
<evidence type="ECO:0000313" key="2">
    <source>
        <dbReference type="Proteomes" id="UP000092993"/>
    </source>
</evidence>
<proteinExistence type="predicted"/>
<name>A0A1C7MLB6_GRIFR</name>
<gene>
    <name evidence="1" type="ORF">A0H81_01891</name>
</gene>
<dbReference type="OMA" id="NAYMYTE"/>
<sequence>MQGIKPPYPSFALVMSTAGYYPPYSSRLPPYRSGHAERYHPYPRVSRPLDDRLMNTVDYRYVGEPTWELSPSALHLRPVVYYEAAPDVDVSTLQLDGMHPAVSVEDNADAKHCSKLVGVSLRCFSCCDASIARSRKGKAMSRKTHLDKFQYSREAHPDYVVDTPSIKLVKCSTRVSAKRPLTNMGFARKYTA</sequence>
<protein>
    <submittedName>
        <fullName evidence="1">Uncharacterized protein</fullName>
    </submittedName>
</protein>
<dbReference type="OrthoDB" id="2637024at2759"/>
<dbReference type="Proteomes" id="UP000092993">
    <property type="component" value="Unassembled WGS sequence"/>
</dbReference>
<keyword evidence="2" id="KW-1185">Reference proteome</keyword>
<comment type="caution">
    <text evidence="1">The sequence shown here is derived from an EMBL/GenBank/DDBJ whole genome shotgun (WGS) entry which is preliminary data.</text>
</comment>
<dbReference type="EMBL" id="LUGG01000002">
    <property type="protein sequence ID" value="OBZ77467.1"/>
    <property type="molecule type" value="Genomic_DNA"/>
</dbReference>
<evidence type="ECO:0000313" key="1">
    <source>
        <dbReference type="EMBL" id="OBZ77467.1"/>
    </source>
</evidence>
<organism evidence="1 2">
    <name type="scientific">Grifola frondosa</name>
    <name type="common">Maitake</name>
    <name type="synonym">Polyporus frondosus</name>
    <dbReference type="NCBI Taxonomy" id="5627"/>
    <lineage>
        <taxon>Eukaryota</taxon>
        <taxon>Fungi</taxon>
        <taxon>Dikarya</taxon>
        <taxon>Basidiomycota</taxon>
        <taxon>Agaricomycotina</taxon>
        <taxon>Agaricomycetes</taxon>
        <taxon>Polyporales</taxon>
        <taxon>Grifolaceae</taxon>
        <taxon>Grifola</taxon>
    </lineage>
</organism>
<accession>A0A1C7MLB6</accession>
<reference evidence="1 2" key="1">
    <citation type="submission" date="2016-03" db="EMBL/GenBank/DDBJ databases">
        <title>Whole genome sequencing of Grifola frondosa 9006-11.</title>
        <authorList>
            <person name="Min B."/>
            <person name="Park H."/>
            <person name="Kim J.-G."/>
            <person name="Cho H."/>
            <person name="Oh Y.-L."/>
            <person name="Kong W.-S."/>
            <person name="Choi I.-G."/>
        </authorList>
    </citation>
    <scope>NUCLEOTIDE SEQUENCE [LARGE SCALE GENOMIC DNA]</scope>
    <source>
        <strain evidence="1 2">9006-11</strain>
    </source>
</reference>